<protein>
    <submittedName>
        <fullName evidence="1">Uncharacterized protein</fullName>
    </submittedName>
</protein>
<keyword evidence="2" id="KW-1185">Reference proteome</keyword>
<reference evidence="1 2" key="1">
    <citation type="journal article" date="2017" name="Curr. Biol.">
        <title>The Evolution of Venom by Co-option of Single-Copy Genes.</title>
        <authorList>
            <person name="Martinson E.O."/>
            <person name="Mrinalini"/>
            <person name="Kelkar Y.D."/>
            <person name="Chang C.H."/>
            <person name="Werren J.H."/>
        </authorList>
    </citation>
    <scope>NUCLEOTIDE SEQUENCE [LARGE SCALE GENOMIC DNA]</scope>
    <source>
        <strain evidence="1 2">Alberta</strain>
        <tissue evidence="1">Whole body</tissue>
    </source>
</reference>
<dbReference type="AlphaFoldDB" id="A0A232FMV6"/>
<sequence>MLQLACTLLSRLDNSVSEGIGKPVRALARYSKSVFITLGIANRSSVSAINCKTIARSTETERFVRDHLRGVQRPSRHMLAEWEARAAGYVPDLYRRRQLNIYV</sequence>
<evidence type="ECO:0000313" key="1">
    <source>
        <dbReference type="EMBL" id="OXU31913.1"/>
    </source>
</evidence>
<evidence type="ECO:0000313" key="2">
    <source>
        <dbReference type="Proteomes" id="UP000215335"/>
    </source>
</evidence>
<organism evidence="1 2">
    <name type="scientific">Trichomalopsis sarcophagae</name>
    <dbReference type="NCBI Taxonomy" id="543379"/>
    <lineage>
        <taxon>Eukaryota</taxon>
        <taxon>Metazoa</taxon>
        <taxon>Ecdysozoa</taxon>
        <taxon>Arthropoda</taxon>
        <taxon>Hexapoda</taxon>
        <taxon>Insecta</taxon>
        <taxon>Pterygota</taxon>
        <taxon>Neoptera</taxon>
        <taxon>Endopterygota</taxon>
        <taxon>Hymenoptera</taxon>
        <taxon>Apocrita</taxon>
        <taxon>Proctotrupomorpha</taxon>
        <taxon>Chalcidoidea</taxon>
        <taxon>Pteromalidae</taxon>
        <taxon>Pteromalinae</taxon>
        <taxon>Trichomalopsis</taxon>
    </lineage>
</organism>
<comment type="caution">
    <text evidence="1">The sequence shown here is derived from an EMBL/GenBank/DDBJ whole genome shotgun (WGS) entry which is preliminary data.</text>
</comment>
<gene>
    <name evidence="1" type="ORF">TSAR_008218</name>
</gene>
<proteinExistence type="predicted"/>
<name>A0A232FMV6_9HYME</name>
<accession>A0A232FMV6</accession>
<dbReference type="EMBL" id="NNAY01000016">
    <property type="protein sequence ID" value="OXU31913.1"/>
    <property type="molecule type" value="Genomic_DNA"/>
</dbReference>
<dbReference type="Proteomes" id="UP000215335">
    <property type="component" value="Unassembled WGS sequence"/>
</dbReference>